<evidence type="ECO:0000313" key="2">
    <source>
        <dbReference type="Proteomes" id="UP000229615"/>
    </source>
</evidence>
<gene>
    <name evidence="1" type="ORF">COU09_01040</name>
</gene>
<evidence type="ECO:0000313" key="1">
    <source>
        <dbReference type="EMBL" id="PIR88660.1"/>
    </source>
</evidence>
<proteinExistence type="predicted"/>
<comment type="caution">
    <text evidence="1">The sequence shown here is derived from an EMBL/GenBank/DDBJ whole genome shotgun (WGS) entry which is preliminary data.</text>
</comment>
<accession>A0A2H0UQJ3</accession>
<reference evidence="2" key="1">
    <citation type="submission" date="2017-09" db="EMBL/GenBank/DDBJ databases">
        <title>Depth-based differentiation of microbial function through sediment-hosted aquifers and enrichment of novel symbionts in the deep terrestrial subsurface.</title>
        <authorList>
            <person name="Probst A.J."/>
            <person name="Ladd B."/>
            <person name="Jarett J.K."/>
            <person name="Geller-Mcgrath D.E."/>
            <person name="Sieber C.M.K."/>
            <person name="Emerson J.B."/>
            <person name="Anantharaman K."/>
            <person name="Thomas B.C."/>
            <person name="Malmstrom R."/>
            <person name="Stieglmeier M."/>
            <person name="Klingl A."/>
            <person name="Woyke T."/>
            <person name="Ryan C.M."/>
            <person name="Banfield J.F."/>
        </authorList>
    </citation>
    <scope>NUCLEOTIDE SEQUENCE [LARGE SCALE GENOMIC DNA]</scope>
</reference>
<name>A0A2H0UQJ3_9BACT</name>
<sequence length="89" mass="9315">MVDNTGVWTCASGALPATSTVISTSTYDIADCLVPLYLPQLPVDPTAGVWTDATDYNTGYTVYQEGGLTGRVTVAAPAAELDETITVTR</sequence>
<dbReference type="Proteomes" id="UP000229615">
    <property type="component" value="Unassembled WGS sequence"/>
</dbReference>
<organism evidence="1 2">
    <name type="scientific">Candidatus Harrisonbacteria bacterium CG10_big_fil_rev_8_21_14_0_10_44_23</name>
    <dbReference type="NCBI Taxonomy" id="1974585"/>
    <lineage>
        <taxon>Bacteria</taxon>
        <taxon>Candidatus Harrisoniibacteriota</taxon>
    </lineage>
</organism>
<dbReference type="AlphaFoldDB" id="A0A2H0UQJ3"/>
<protein>
    <submittedName>
        <fullName evidence="1">Uncharacterized protein</fullName>
    </submittedName>
</protein>
<dbReference type="EMBL" id="PFBB01000012">
    <property type="protein sequence ID" value="PIR88660.1"/>
    <property type="molecule type" value="Genomic_DNA"/>
</dbReference>